<name>R7U7J9_CAPTE</name>
<proteinExistence type="predicted"/>
<feature type="non-terminal residue" evidence="2">
    <location>
        <position position="1"/>
    </location>
</feature>
<dbReference type="EMBL" id="KB304165">
    <property type="protein sequence ID" value="ELU02345.1"/>
    <property type="molecule type" value="Genomic_DNA"/>
</dbReference>
<dbReference type="PANTHER" id="PTHR45036">
    <property type="entry name" value="METHYLTRANSFERASE LIKE 7B"/>
    <property type="match status" value="1"/>
</dbReference>
<dbReference type="CDD" id="cd02440">
    <property type="entry name" value="AdoMet_MTases"/>
    <property type="match status" value="1"/>
</dbReference>
<dbReference type="PANTHER" id="PTHR45036:SF1">
    <property type="entry name" value="METHYLTRANSFERASE LIKE 7A"/>
    <property type="match status" value="1"/>
</dbReference>
<gene>
    <name evidence="2" type="ORF">CAPTEDRAFT_106793</name>
</gene>
<feature type="domain" description="Methyltransferase type 11" evidence="1">
    <location>
        <begin position="13"/>
        <end position="102"/>
    </location>
</feature>
<dbReference type="EnsemblMetazoa" id="CapteT106793">
    <property type="protein sequence ID" value="CapteP106793"/>
    <property type="gene ID" value="CapteG106793"/>
</dbReference>
<keyword evidence="4" id="KW-1185">Reference proteome</keyword>
<dbReference type="InterPro" id="IPR013216">
    <property type="entry name" value="Methyltransf_11"/>
</dbReference>
<evidence type="ECO:0000313" key="2">
    <source>
        <dbReference type="EMBL" id="ELU02345.1"/>
    </source>
</evidence>
<dbReference type="OrthoDB" id="416496at2759"/>
<dbReference type="EMBL" id="AMQN01008886">
    <property type="status" value="NOT_ANNOTATED_CDS"/>
    <property type="molecule type" value="Genomic_DNA"/>
</dbReference>
<sequence>RKKSDPKANLRVLEIGADAGGYFKYFPIFICLDSNPHLDEYSKKKIIEFPYGNLKEFIVGFAEDMFKVLDDSVDAAVCTLVLCSVNDPKKALKEIKRIFKPVSICSRAHYCSII</sequence>
<organism evidence="2">
    <name type="scientific">Capitella teleta</name>
    <name type="common">Polychaete worm</name>
    <dbReference type="NCBI Taxonomy" id="283909"/>
    <lineage>
        <taxon>Eukaryota</taxon>
        <taxon>Metazoa</taxon>
        <taxon>Spiralia</taxon>
        <taxon>Lophotrochozoa</taxon>
        <taxon>Annelida</taxon>
        <taxon>Polychaeta</taxon>
        <taxon>Sedentaria</taxon>
        <taxon>Scolecida</taxon>
        <taxon>Capitellidae</taxon>
        <taxon>Capitella</taxon>
    </lineage>
</organism>
<dbReference type="STRING" id="283909.R7U7J9"/>
<dbReference type="InterPro" id="IPR052356">
    <property type="entry name" value="Thiol_S-MT"/>
</dbReference>
<dbReference type="Proteomes" id="UP000014760">
    <property type="component" value="Unassembled WGS sequence"/>
</dbReference>
<dbReference type="Pfam" id="PF08241">
    <property type="entry name" value="Methyltransf_11"/>
    <property type="match status" value="1"/>
</dbReference>
<evidence type="ECO:0000313" key="3">
    <source>
        <dbReference type="EnsemblMetazoa" id="CapteP106793"/>
    </source>
</evidence>
<reference evidence="4" key="1">
    <citation type="submission" date="2012-12" db="EMBL/GenBank/DDBJ databases">
        <authorList>
            <person name="Hellsten U."/>
            <person name="Grimwood J."/>
            <person name="Chapman J.A."/>
            <person name="Shapiro H."/>
            <person name="Aerts A."/>
            <person name="Otillar R.P."/>
            <person name="Terry A.Y."/>
            <person name="Boore J.L."/>
            <person name="Simakov O."/>
            <person name="Marletaz F."/>
            <person name="Cho S.-J."/>
            <person name="Edsinger-Gonzales E."/>
            <person name="Havlak P."/>
            <person name="Kuo D.-H."/>
            <person name="Larsson T."/>
            <person name="Lv J."/>
            <person name="Arendt D."/>
            <person name="Savage R."/>
            <person name="Osoegawa K."/>
            <person name="de Jong P."/>
            <person name="Lindberg D.R."/>
            <person name="Seaver E.C."/>
            <person name="Weisblat D.A."/>
            <person name="Putnam N.H."/>
            <person name="Grigoriev I.V."/>
            <person name="Rokhsar D.S."/>
        </authorList>
    </citation>
    <scope>NUCLEOTIDE SEQUENCE</scope>
    <source>
        <strain evidence="4">I ESC-2004</strain>
    </source>
</reference>
<dbReference type="InterPro" id="IPR029063">
    <property type="entry name" value="SAM-dependent_MTases_sf"/>
</dbReference>
<protein>
    <recommendedName>
        <fullName evidence="1">Methyltransferase type 11 domain-containing protein</fullName>
    </recommendedName>
</protein>
<evidence type="ECO:0000313" key="4">
    <source>
        <dbReference type="Proteomes" id="UP000014760"/>
    </source>
</evidence>
<dbReference type="OMA" id="DQRQYNI"/>
<dbReference type="AlphaFoldDB" id="R7U7J9"/>
<dbReference type="HOGENOM" id="CLU_037990_7_1_1"/>
<dbReference type="GO" id="GO:0008757">
    <property type="term" value="F:S-adenosylmethionine-dependent methyltransferase activity"/>
    <property type="evidence" value="ECO:0007669"/>
    <property type="project" value="InterPro"/>
</dbReference>
<accession>R7U7J9</accession>
<evidence type="ECO:0000259" key="1">
    <source>
        <dbReference type="Pfam" id="PF08241"/>
    </source>
</evidence>
<dbReference type="SUPFAM" id="SSF53335">
    <property type="entry name" value="S-adenosyl-L-methionine-dependent methyltransferases"/>
    <property type="match status" value="1"/>
</dbReference>
<reference evidence="3" key="3">
    <citation type="submission" date="2015-06" db="UniProtKB">
        <authorList>
            <consortium name="EnsemblMetazoa"/>
        </authorList>
    </citation>
    <scope>IDENTIFICATION</scope>
</reference>
<reference evidence="2 4" key="2">
    <citation type="journal article" date="2013" name="Nature">
        <title>Insights into bilaterian evolution from three spiralian genomes.</title>
        <authorList>
            <person name="Simakov O."/>
            <person name="Marletaz F."/>
            <person name="Cho S.J."/>
            <person name="Edsinger-Gonzales E."/>
            <person name="Havlak P."/>
            <person name="Hellsten U."/>
            <person name="Kuo D.H."/>
            <person name="Larsson T."/>
            <person name="Lv J."/>
            <person name="Arendt D."/>
            <person name="Savage R."/>
            <person name="Osoegawa K."/>
            <person name="de Jong P."/>
            <person name="Grimwood J."/>
            <person name="Chapman J.A."/>
            <person name="Shapiro H."/>
            <person name="Aerts A."/>
            <person name="Otillar R.P."/>
            <person name="Terry A.Y."/>
            <person name="Boore J.L."/>
            <person name="Grigoriev I.V."/>
            <person name="Lindberg D.R."/>
            <person name="Seaver E.C."/>
            <person name="Weisblat D.A."/>
            <person name="Putnam N.H."/>
            <person name="Rokhsar D.S."/>
        </authorList>
    </citation>
    <scope>NUCLEOTIDE SEQUENCE</scope>
    <source>
        <strain evidence="2 4">I ESC-2004</strain>
    </source>
</reference>
<dbReference type="Gene3D" id="3.40.50.150">
    <property type="entry name" value="Vaccinia Virus protein VP39"/>
    <property type="match status" value="1"/>
</dbReference>